<accession>A0A1F7G9Y3</accession>
<evidence type="ECO:0000313" key="4">
    <source>
        <dbReference type="Proteomes" id="UP000177208"/>
    </source>
</evidence>
<dbReference type="Proteomes" id="UP000177208">
    <property type="component" value="Unassembled WGS sequence"/>
</dbReference>
<dbReference type="Pfam" id="PF00657">
    <property type="entry name" value="Lipase_GDSL"/>
    <property type="match status" value="1"/>
</dbReference>
<evidence type="ECO:0000256" key="1">
    <source>
        <dbReference type="SAM" id="MobiDB-lite"/>
    </source>
</evidence>
<keyword evidence="2" id="KW-0812">Transmembrane</keyword>
<feature type="transmembrane region" description="Helical" evidence="2">
    <location>
        <begin position="25"/>
        <end position="46"/>
    </location>
</feature>
<feature type="compositionally biased region" description="Polar residues" evidence="1">
    <location>
        <begin position="103"/>
        <end position="118"/>
    </location>
</feature>
<reference evidence="3 4" key="1">
    <citation type="journal article" date="2016" name="Nat. Commun.">
        <title>Thousands of microbial genomes shed light on interconnected biogeochemical processes in an aquifer system.</title>
        <authorList>
            <person name="Anantharaman K."/>
            <person name="Brown C.T."/>
            <person name="Hug L.A."/>
            <person name="Sharon I."/>
            <person name="Castelle C.J."/>
            <person name="Probst A.J."/>
            <person name="Thomas B.C."/>
            <person name="Singh A."/>
            <person name="Wilkins M.J."/>
            <person name="Karaoz U."/>
            <person name="Brodie E.L."/>
            <person name="Williams K.H."/>
            <person name="Hubbard S.S."/>
            <person name="Banfield J.F."/>
        </authorList>
    </citation>
    <scope>NUCLEOTIDE SEQUENCE [LARGE SCALE GENOMIC DNA]</scope>
</reference>
<dbReference type="EMBL" id="MFZG01000033">
    <property type="protein sequence ID" value="OGK15743.1"/>
    <property type="molecule type" value="Genomic_DNA"/>
</dbReference>
<proteinExistence type="predicted"/>
<evidence type="ECO:0000313" key="3">
    <source>
        <dbReference type="EMBL" id="OGK15743.1"/>
    </source>
</evidence>
<dbReference type="InterPro" id="IPR001087">
    <property type="entry name" value="GDSL"/>
</dbReference>
<gene>
    <name evidence="3" type="ORF">A2774_00670</name>
</gene>
<dbReference type="Gene3D" id="3.40.50.1110">
    <property type="entry name" value="SGNH hydrolase"/>
    <property type="match status" value="1"/>
</dbReference>
<feature type="region of interest" description="Disordered" evidence="1">
    <location>
        <begin position="87"/>
        <end position="118"/>
    </location>
</feature>
<keyword evidence="2" id="KW-0472">Membrane</keyword>
<dbReference type="InterPro" id="IPR036514">
    <property type="entry name" value="SGNH_hydro_sf"/>
</dbReference>
<dbReference type="SUPFAM" id="SSF52266">
    <property type="entry name" value="SGNH hydrolase"/>
    <property type="match status" value="1"/>
</dbReference>
<name>A0A1F7G9Y3_9BACT</name>
<dbReference type="AlphaFoldDB" id="A0A1F7G9Y3"/>
<evidence type="ECO:0000256" key="2">
    <source>
        <dbReference type="SAM" id="Phobius"/>
    </source>
</evidence>
<comment type="caution">
    <text evidence="3">The sequence shown here is derived from an EMBL/GenBank/DDBJ whole genome shotgun (WGS) entry which is preliminary data.</text>
</comment>
<keyword evidence="2" id="KW-1133">Transmembrane helix</keyword>
<sequence length="338" mass="37439">MALYSYTYQKQPAITIPHSQRLTNILIHTLAASFSLFLVLLSTLLINNYNSSFASPISGNSQMKESGSVKQLNKESLILTPTSYRLTNGRGQDGNYIQPPTPAISTNSNPLRPSSSEASRFQPVSTKSLYTIAVIGDSMVDTMGEVLEYLDEALKNKYPDNKFLLYNYGTGAQNVETGLTRFASHFKYQSRDYPALPELKPDILIVASFAYNPFTPHDRDRHWLTLTQLVQQAQTVSNNVYLLAEIAPLRRDFGKGPQGVNWSDDTNFEHSGRIIEQLQNTVGLSSTLGVPLIDAFTPSLASSQEGRREYVNSADGIHASVEGHRFMAEIIADAIILP</sequence>
<organism evidence="3 4">
    <name type="scientific">Candidatus Roizmanbacteria bacterium RIFCSPHIGHO2_01_FULL_39_12c</name>
    <dbReference type="NCBI Taxonomy" id="1802031"/>
    <lineage>
        <taxon>Bacteria</taxon>
        <taxon>Candidatus Roizmaniibacteriota</taxon>
    </lineage>
</organism>
<dbReference type="GO" id="GO:0016788">
    <property type="term" value="F:hydrolase activity, acting on ester bonds"/>
    <property type="evidence" value="ECO:0007669"/>
    <property type="project" value="InterPro"/>
</dbReference>
<dbReference type="CDD" id="cd00229">
    <property type="entry name" value="SGNH_hydrolase"/>
    <property type="match status" value="1"/>
</dbReference>
<protein>
    <submittedName>
        <fullName evidence="3">Uncharacterized protein</fullName>
    </submittedName>
</protein>